<dbReference type="OrthoDB" id="9773582at2"/>
<dbReference type="SUPFAM" id="SSF48317">
    <property type="entry name" value="Acid phosphatase/Vanadium-dependent haloperoxidase"/>
    <property type="match status" value="1"/>
</dbReference>
<evidence type="ECO:0000259" key="2">
    <source>
        <dbReference type="Pfam" id="PF01569"/>
    </source>
</evidence>
<protein>
    <submittedName>
        <fullName evidence="3">PAP2 superfamily protein</fullName>
    </submittedName>
</protein>
<dbReference type="InterPro" id="IPR000326">
    <property type="entry name" value="PAP2/HPO"/>
</dbReference>
<organism evidence="3 4">
    <name type="scientific">Williamwhitmania taraxaci</name>
    <dbReference type="NCBI Taxonomy" id="1640674"/>
    <lineage>
        <taxon>Bacteria</taxon>
        <taxon>Pseudomonadati</taxon>
        <taxon>Bacteroidota</taxon>
        <taxon>Bacteroidia</taxon>
        <taxon>Bacteroidales</taxon>
        <taxon>Williamwhitmaniaceae</taxon>
        <taxon>Williamwhitmania</taxon>
    </lineage>
</organism>
<name>A0A1G6NIT8_9BACT</name>
<dbReference type="Pfam" id="PF01569">
    <property type="entry name" value="PAP2"/>
    <property type="match status" value="1"/>
</dbReference>
<dbReference type="Gene3D" id="1.20.144.10">
    <property type="entry name" value="Phosphatidic acid phosphatase type 2/haloperoxidase"/>
    <property type="match status" value="1"/>
</dbReference>
<reference evidence="3 4" key="1">
    <citation type="submission" date="2016-09" db="EMBL/GenBank/DDBJ databases">
        <authorList>
            <person name="Capua I."/>
            <person name="De Benedictis P."/>
            <person name="Joannis T."/>
            <person name="Lombin L.H."/>
            <person name="Cattoli G."/>
        </authorList>
    </citation>
    <scope>NUCLEOTIDE SEQUENCE [LARGE SCALE GENOMIC DNA]</scope>
    <source>
        <strain evidence="3 4">A7P-90m</strain>
    </source>
</reference>
<accession>A0A1G6NIT8</accession>
<gene>
    <name evidence="3" type="ORF">SAMN05216323_104311</name>
</gene>
<sequence length="337" mass="36657">MRPTMLAIFMAIILNCSPCIANTIADSSGTDTLGRRYSVYTYDSLEKTFHAPRIYDFAKNIPGDWVEFGRRTGTKKGLITLGAVAVSTAILVVFDQDITNGVQQFGLWAGIDPERKNFNAISFKAGGTIIDLLDLPQNANTTLYFIGEGWPSIALASGILVNGLIKHDQRDVATASQFAECYIAMGITTQLLKHLSGRESPFVATSPGGKWRLFPNPKTYQKSVPKYDAFPSGHLATAMATVTILATNYPEHTYIKPVGYSMMTLIGLAMVNNGVHWMSDYPLSIALGYTFAKIATSRGVTIKAIQRMGNEKDKGKVTLGPSLMVDGTLGLGLHLYL</sequence>
<evidence type="ECO:0000313" key="3">
    <source>
        <dbReference type="EMBL" id="SDC67045.1"/>
    </source>
</evidence>
<dbReference type="InterPro" id="IPR036938">
    <property type="entry name" value="PAP2/HPO_sf"/>
</dbReference>
<evidence type="ECO:0000313" key="4">
    <source>
        <dbReference type="Proteomes" id="UP000199452"/>
    </source>
</evidence>
<dbReference type="CDD" id="cd01610">
    <property type="entry name" value="PAP2_like"/>
    <property type="match status" value="1"/>
</dbReference>
<feature type="domain" description="Phosphatidic acid phosphatase type 2/haloperoxidase" evidence="2">
    <location>
        <begin position="178"/>
        <end position="296"/>
    </location>
</feature>
<dbReference type="Proteomes" id="UP000199452">
    <property type="component" value="Unassembled WGS sequence"/>
</dbReference>
<dbReference type="AlphaFoldDB" id="A0A1G6NIT8"/>
<feature type="chain" id="PRO_5011431988" evidence="1">
    <location>
        <begin position="22"/>
        <end position="337"/>
    </location>
</feature>
<proteinExistence type="predicted"/>
<dbReference type="STRING" id="1640674.SAMN05216323_104311"/>
<dbReference type="RefSeq" id="WP_092439109.1">
    <property type="nucleotide sequence ID" value="NZ_FMYP01000043.1"/>
</dbReference>
<dbReference type="EMBL" id="FMYP01000043">
    <property type="protein sequence ID" value="SDC67045.1"/>
    <property type="molecule type" value="Genomic_DNA"/>
</dbReference>
<feature type="signal peptide" evidence="1">
    <location>
        <begin position="1"/>
        <end position="21"/>
    </location>
</feature>
<keyword evidence="4" id="KW-1185">Reference proteome</keyword>
<keyword evidence="1" id="KW-0732">Signal</keyword>
<evidence type="ECO:0000256" key="1">
    <source>
        <dbReference type="SAM" id="SignalP"/>
    </source>
</evidence>